<dbReference type="AlphaFoldDB" id="A0A9D8PQ82"/>
<sequence length="96" mass="11010">MKFCHQCKEPIISDYISVRDTCPACGMDLRICYNCIFYDSGSYNQCKEPQSEFVGNKGGNNFCDYFRFKLEKRDGNSGGEVEHAKAKLEELFKKNA</sequence>
<organism evidence="1 2">
    <name type="scientific">Candidatus Zymogenus saltonus</name>
    <dbReference type="NCBI Taxonomy" id="2844893"/>
    <lineage>
        <taxon>Bacteria</taxon>
        <taxon>Deltaproteobacteria</taxon>
        <taxon>Candidatus Zymogenia</taxon>
        <taxon>Candidatus Zymogeniales</taxon>
        <taxon>Candidatus Zymogenaceae</taxon>
        <taxon>Candidatus Zymogenus</taxon>
    </lineage>
</organism>
<proteinExistence type="predicted"/>
<evidence type="ECO:0000313" key="2">
    <source>
        <dbReference type="Proteomes" id="UP000809273"/>
    </source>
</evidence>
<accession>A0A9D8PQ82</accession>
<evidence type="ECO:0000313" key="1">
    <source>
        <dbReference type="EMBL" id="MBN1574023.1"/>
    </source>
</evidence>
<dbReference type="Proteomes" id="UP000809273">
    <property type="component" value="Unassembled WGS sequence"/>
</dbReference>
<dbReference type="EMBL" id="JAFGIX010000063">
    <property type="protein sequence ID" value="MBN1574023.1"/>
    <property type="molecule type" value="Genomic_DNA"/>
</dbReference>
<reference evidence="1" key="2">
    <citation type="submission" date="2021-01" db="EMBL/GenBank/DDBJ databases">
        <authorList>
            <person name="Hahn C.R."/>
            <person name="Youssef N.H."/>
            <person name="Elshahed M."/>
        </authorList>
    </citation>
    <scope>NUCLEOTIDE SEQUENCE</scope>
    <source>
        <strain evidence="1">Zod_Metabat.24</strain>
    </source>
</reference>
<gene>
    <name evidence="1" type="ORF">JW984_12575</name>
</gene>
<name>A0A9D8PQ82_9DELT</name>
<protein>
    <submittedName>
        <fullName evidence="1">Uncharacterized protein</fullName>
    </submittedName>
</protein>
<comment type="caution">
    <text evidence="1">The sequence shown here is derived from an EMBL/GenBank/DDBJ whole genome shotgun (WGS) entry which is preliminary data.</text>
</comment>
<reference evidence="1" key="1">
    <citation type="journal article" date="2021" name="Environ. Microbiol.">
        <title>Genomic characterization of three novel Desulfobacterota classes expand the metabolic and phylogenetic diversity of the phylum.</title>
        <authorList>
            <person name="Murphy C.L."/>
            <person name="Biggerstaff J."/>
            <person name="Eichhorn A."/>
            <person name="Ewing E."/>
            <person name="Shahan R."/>
            <person name="Soriano D."/>
            <person name="Stewart S."/>
            <person name="VanMol K."/>
            <person name="Walker R."/>
            <person name="Walters P."/>
            <person name="Elshahed M.S."/>
            <person name="Youssef N.H."/>
        </authorList>
    </citation>
    <scope>NUCLEOTIDE SEQUENCE</scope>
    <source>
        <strain evidence="1">Zod_Metabat.24</strain>
    </source>
</reference>